<feature type="transmembrane region" description="Helical" evidence="6">
    <location>
        <begin position="82"/>
        <end position="104"/>
    </location>
</feature>
<dbReference type="InterPro" id="IPR051401">
    <property type="entry name" value="GtrA_CellWall_Glycosyl"/>
</dbReference>
<name>A0AAU9DV91_9LACO</name>
<dbReference type="Proteomes" id="UP001321861">
    <property type="component" value="Chromosome"/>
</dbReference>
<keyword evidence="5 6" id="KW-0472">Membrane</keyword>
<dbReference type="PANTHER" id="PTHR38459:SF5">
    <property type="entry name" value="CELL WALL TEICHOIC ACID GLYCOSYLATION PROTEIN GTCA"/>
    <property type="match status" value="1"/>
</dbReference>
<evidence type="ECO:0000256" key="5">
    <source>
        <dbReference type="ARBA" id="ARBA00023136"/>
    </source>
</evidence>
<protein>
    <submittedName>
        <fullName evidence="8">Membrane protein</fullName>
    </submittedName>
</protein>
<dbReference type="InterPro" id="IPR007267">
    <property type="entry name" value="GtrA_DPMS_TM"/>
</dbReference>
<feature type="domain" description="GtrA/DPMS transmembrane" evidence="7">
    <location>
        <begin position="16"/>
        <end position="133"/>
    </location>
</feature>
<organism evidence="8 9">
    <name type="scientific">Xylocopilactobacillus apicola</name>
    <dbReference type="NCBI Taxonomy" id="2932184"/>
    <lineage>
        <taxon>Bacteria</taxon>
        <taxon>Bacillati</taxon>
        <taxon>Bacillota</taxon>
        <taxon>Bacilli</taxon>
        <taxon>Lactobacillales</taxon>
        <taxon>Lactobacillaceae</taxon>
        <taxon>Xylocopilactobacillus</taxon>
    </lineage>
</organism>
<dbReference type="GO" id="GO:0000271">
    <property type="term" value="P:polysaccharide biosynthetic process"/>
    <property type="evidence" value="ECO:0007669"/>
    <property type="project" value="InterPro"/>
</dbReference>
<feature type="transmembrane region" description="Helical" evidence="6">
    <location>
        <begin position="45"/>
        <end position="61"/>
    </location>
</feature>
<dbReference type="KEGG" id="xap:XA3_02390"/>
<dbReference type="PANTHER" id="PTHR38459">
    <property type="entry name" value="PROPHAGE BACTOPRENOL-LINKED GLUCOSE TRANSLOCASE HOMOLOG"/>
    <property type="match status" value="1"/>
</dbReference>
<comment type="similarity">
    <text evidence="2">Belongs to the GtrA family.</text>
</comment>
<dbReference type="Pfam" id="PF04138">
    <property type="entry name" value="GtrA_DPMS_TM"/>
    <property type="match status" value="1"/>
</dbReference>
<evidence type="ECO:0000256" key="4">
    <source>
        <dbReference type="ARBA" id="ARBA00022989"/>
    </source>
</evidence>
<keyword evidence="9" id="KW-1185">Reference proteome</keyword>
<proteinExistence type="inferred from homology"/>
<comment type="subcellular location">
    <subcellularLocation>
        <location evidence="1">Membrane</location>
        <topology evidence="1">Multi-pass membrane protein</topology>
    </subcellularLocation>
</comment>
<evidence type="ECO:0000313" key="9">
    <source>
        <dbReference type="Proteomes" id="UP001321861"/>
    </source>
</evidence>
<evidence type="ECO:0000259" key="7">
    <source>
        <dbReference type="Pfam" id="PF04138"/>
    </source>
</evidence>
<feature type="transmembrane region" description="Helical" evidence="6">
    <location>
        <begin position="116"/>
        <end position="134"/>
    </location>
</feature>
<dbReference type="RefSeq" id="WP_317635739.1">
    <property type="nucleotide sequence ID" value="NZ_AP026802.1"/>
</dbReference>
<evidence type="ECO:0000256" key="2">
    <source>
        <dbReference type="ARBA" id="ARBA00009399"/>
    </source>
</evidence>
<feature type="transmembrane region" description="Helical" evidence="6">
    <location>
        <begin position="14"/>
        <end position="39"/>
    </location>
</feature>
<keyword evidence="3 6" id="KW-0812">Transmembrane</keyword>
<reference evidence="8 9" key="1">
    <citation type="journal article" date="2023" name="Microbiol. Spectr.">
        <title>Symbiosis of Carpenter Bees with Uncharacterized Lactic Acid Bacteria Showing NAD Auxotrophy.</title>
        <authorList>
            <person name="Kawasaki S."/>
            <person name="Ozawa K."/>
            <person name="Mori T."/>
            <person name="Yamamoto A."/>
            <person name="Ito M."/>
            <person name="Ohkuma M."/>
            <person name="Sakamoto M."/>
            <person name="Matsutani M."/>
        </authorList>
    </citation>
    <scope>NUCLEOTIDE SEQUENCE [LARGE SCALE GENOMIC DNA]</scope>
    <source>
        <strain evidence="8 9">XA3</strain>
    </source>
</reference>
<keyword evidence="4 6" id="KW-1133">Transmembrane helix</keyword>
<dbReference type="EMBL" id="AP026802">
    <property type="protein sequence ID" value="BDR57798.1"/>
    <property type="molecule type" value="Genomic_DNA"/>
</dbReference>
<dbReference type="GO" id="GO:0005886">
    <property type="term" value="C:plasma membrane"/>
    <property type="evidence" value="ECO:0007669"/>
    <property type="project" value="TreeGrafter"/>
</dbReference>
<dbReference type="AlphaFoldDB" id="A0AAU9DV91"/>
<evidence type="ECO:0000256" key="1">
    <source>
        <dbReference type="ARBA" id="ARBA00004141"/>
    </source>
</evidence>
<gene>
    <name evidence="8" type="ORF">XA3_02390</name>
</gene>
<evidence type="ECO:0000256" key="6">
    <source>
        <dbReference type="SAM" id="Phobius"/>
    </source>
</evidence>
<accession>A0AAU9DV91</accession>
<evidence type="ECO:0000256" key="3">
    <source>
        <dbReference type="ARBA" id="ARBA00022692"/>
    </source>
</evidence>
<evidence type="ECO:0000313" key="8">
    <source>
        <dbReference type="EMBL" id="BDR57798.1"/>
    </source>
</evidence>
<sequence>MDKFKNLEPKKKEIITYLIFGILTTAVNYIVFFALTFAMPEMKTVWANTIAWFISFLFAFFTNRKWVFNSKAQGFKARILEFWWFLAARTFSLFADDLIVYLGIDLMQQNKLLVKLISQILIVLINYVFSKWIFKSKN</sequence>